<dbReference type="GO" id="GO:0016485">
    <property type="term" value="P:protein processing"/>
    <property type="evidence" value="ECO:0007669"/>
    <property type="project" value="TreeGrafter"/>
</dbReference>
<dbReference type="PROSITE" id="PS51885">
    <property type="entry name" value="NEPRILYSIN"/>
    <property type="match status" value="1"/>
</dbReference>
<evidence type="ECO:0000256" key="5">
    <source>
        <dbReference type="ARBA" id="ARBA00022833"/>
    </source>
</evidence>
<dbReference type="GO" id="GO:0046872">
    <property type="term" value="F:metal ion binding"/>
    <property type="evidence" value="ECO:0007669"/>
    <property type="project" value="UniProtKB-KW"/>
</dbReference>
<dbReference type="InterPro" id="IPR018497">
    <property type="entry name" value="Peptidase_M13_C"/>
</dbReference>
<dbReference type="CDD" id="cd08662">
    <property type="entry name" value="M13"/>
    <property type="match status" value="1"/>
</dbReference>
<dbReference type="InterPro" id="IPR008753">
    <property type="entry name" value="Peptidase_M13_N"/>
</dbReference>
<dbReference type="Proteomes" id="UP000887567">
    <property type="component" value="Unplaced"/>
</dbReference>
<evidence type="ECO:0000256" key="3">
    <source>
        <dbReference type="ARBA" id="ARBA00022723"/>
    </source>
</evidence>
<keyword evidence="3" id="KW-0479">Metal-binding</keyword>
<dbReference type="InterPro" id="IPR000718">
    <property type="entry name" value="Peptidase_M13"/>
</dbReference>
<evidence type="ECO:0000256" key="7">
    <source>
        <dbReference type="SAM" id="Phobius"/>
    </source>
</evidence>
<dbReference type="GO" id="GO:0005886">
    <property type="term" value="C:plasma membrane"/>
    <property type="evidence" value="ECO:0007669"/>
    <property type="project" value="TreeGrafter"/>
</dbReference>
<keyword evidence="4" id="KW-0378">Hydrolase</keyword>
<keyword evidence="7" id="KW-0812">Transmembrane</keyword>
<evidence type="ECO:0000259" key="8">
    <source>
        <dbReference type="Pfam" id="PF01431"/>
    </source>
</evidence>
<keyword evidence="7" id="KW-1133">Transmembrane helix</keyword>
<dbReference type="PANTHER" id="PTHR11733">
    <property type="entry name" value="ZINC METALLOPROTEASE FAMILY M13 NEPRILYSIN-RELATED"/>
    <property type="match status" value="1"/>
</dbReference>
<evidence type="ECO:0000313" key="11">
    <source>
        <dbReference type="Proteomes" id="UP000887567"/>
    </source>
</evidence>
<dbReference type="PRINTS" id="PR00786">
    <property type="entry name" value="NEPRILYSIN"/>
</dbReference>
<sequence length="685" mass="78408">MESSSEENLMEDCEVYYKRDRPRFTKPFAVTVVVCIILSVLCTVLAILYAQAHGSTPEATSVEKPGKKYKLCNDDRCFQLGKAIVHSLNQSADPCKDFYAYACGGWQEKHPLQKGKDVSKVINLLSSEIQVILKFGLENAKRNYSKNVAVMKTARFYKSCKNTTAIESSGIQPLIKLIEDYGGWSIFNNTDSSISIESRIGKAARELDVDSLIVSRVTTDFYNSSNKILMMKYAVLTFPDTSFYFNKSKVVQDEVKKQIVELAERFGLNDTAVAKLWRLYDFETKLAQIQSGKTPEEELMESVQKSIQKKEPIDDYRMKMNDFCTKSGFSCPLLKRILKMTYGRTFAGNELLLVTNITYFKNLYKLYQKTLDSGNGEVIRDYVTLRLVRKYLAFVIPNASPLREYTCISGQMMNAFDMTLGLLYVNAKFDFKSKITVEEMTNDLKQSFVNRLQKQTWMDAETQRLAKEKALAMRVLIGYPEYIKNPKKLENHYKLLNISDEFFENMKALNHFLRMREINTYGKPIDKNAWTAGRSPAQVNGFYSPLENKITYLAGILQLPFYSSEYPSYMQYGGIGMVIGHELTHGFDSKGRQFDKNGNLHNWWSPSSDANFKEKSKCFIDQYNKYKLHGINVNGSFTINENIADNGGIKIAYDAYQRWASRNGTEKILPGLELTPDQLFFISFA</sequence>
<keyword evidence="5" id="KW-0862">Zinc</keyword>
<dbReference type="RefSeq" id="XP_020915472.1">
    <property type="nucleotide sequence ID" value="XM_021059813.2"/>
</dbReference>
<dbReference type="Gene3D" id="1.10.1380.10">
    <property type="entry name" value="Neutral endopeptidase , domain2"/>
    <property type="match status" value="1"/>
</dbReference>
<dbReference type="InterPro" id="IPR024079">
    <property type="entry name" value="MetalloPept_cat_dom_sf"/>
</dbReference>
<dbReference type="OMA" id="DWRNDAN"/>
<dbReference type="GeneID" id="110252952"/>
<reference evidence="10" key="1">
    <citation type="submission" date="2022-11" db="UniProtKB">
        <authorList>
            <consortium name="EnsemblMetazoa"/>
        </authorList>
    </citation>
    <scope>IDENTIFICATION</scope>
</reference>
<name>A0A913Y694_EXADI</name>
<protein>
    <submittedName>
        <fullName evidence="10">Uncharacterized protein</fullName>
    </submittedName>
</protein>
<evidence type="ECO:0000256" key="6">
    <source>
        <dbReference type="ARBA" id="ARBA00023049"/>
    </source>
</evidence>
<dbReference type="SUPFAM" id="SSF55486">
    <property type="entry name" value="Metalloproteases ('zincins'), catalytic domain"/>
    <property type="match status" value="1"/>
</dbReference>
<dbReference type="InterPro" id="IPR042089">
    <property type="entry name" value="Peptidase_M13_dom_2"/>
</dbReference>
<keyword evidence="2" id="KW-0645">Protease</keyword>
<dbReference type="Pfam" id="PF01431">
    <property type="entry name" value="Peptidase_M13"/>
    <property type="match status" value="1"/>
</dbReference>
<comment type="cofactor">
    <cofactor evidence="1">
        <name>Zn(2+)</name>
        <dbReference type="ChEBI" id="CHEBI:29105"/>
    </cofactor>
</comment>
<keyword evidence="7" id="KW-0472">Membrane</keyword>
<feature type="domain" description="Peptidase M13 N-terminal" evidence="9">
    <location>
        <begin position="94"/>
        <end position="480"/>
    </location>
</feature>
<dbReference type="AlphaFoldDB" id="A0A913Y694"/>
<accession>A0A913Y694</accession>
<dbReference type="PANTHER" id="PTHR11733:SF240">
    <property type="entry name" value="GH14155P-RELATED"/>
    <property type="match status" value="1"/>
</dbReference>
<dbReference type="EnsemblMetazoa" id="XM_021059813.2">
    <property type="protein sequence ID" value="XP_020915472.1"/>
    <property type="gene ID" value="LOC110252952"/>
</dbReference>
<proteinExistence type="predicted"/>
<feature type="transmembrane region" description="Helical" evidence="7">
    <location>
        <begin position="28"/>
        <end position="50"/>
    </location>
</feature>
<evidence type="ECO:0000313" key="10">
    <source>
        <dbReference type="EnsemblMetazoa" id="XP_020915472.1"/>
    </source>
</evidence>
<evidence type="ECO:0000256" key="1">
    <source>
        <dbReference type="ARBA" id="ARBA00001947"/>
    </source>
</evidence>
<evidence type="ECO:0000256" key="4">
    <source>
        <dbReference type="ARBA" id="ARBA00022801"/>
    </source>
</evidence>
<evidence type="ECO:0000259" key="9">
    <source>
        <dbReference type="Pfam" id="PF05649"/>
    </source>
</evidence>
<keyword evidence="11" id="KW-1185">Reference proteome</keyword>
<feature type="domain" description="Peptidase M13 C-terminal" evidence="8">
    <location>
        <begin position="540"/>
        <end position="685"/>
    </location>
</feature>
<dbReference type="Gene3D" id="3.40.390.10">
    <property type="entry name" value="Collagenase (Catalytic Domain)"/>
    <property type="match status" value="1"/>
</dbReference>
<dbReference type="KEGG" id="epa:110252952"/>
<evidence type="ECO:0000256" key="2">
    <source>
        <dbReference type="ARBA" id="ARBA00022670"/>
    </source>
</evidence>
<dbReference type="Pfam" id="PF05649">
    <property type="entry name" value="Peptidase_M13_N"/>
    <property type="match status" value="1"/>
</dbReference>
<organism evidence="10 11">
    <name type="scientific">Exaiptasia diaphana</name>
    <name type="common">Tropical sea anemone</name>
    <name type="synonym">Aiptasia pulchella</name>
    <dbReference type="NCBI Taxonomy" id="2652724"/>
    <lineage>
        <taxon>Eukaryota</taxon>
        <taxon>Metazoa</taxon>
        <taxon>Cnidaria</taxon>
        <taxon>Anthozoa</taxon>
        <taxon>Hexacorallia</taxon>
        <taxon>Actiniaria</taxon>
        <taxon>Aiptasiidae</taxon>
        <taxon>Exaiptasia</taxon>
    </lineage>
</organism>
<keyword evidence="6" id="KW-0482">Metalloprotease</keyword>
<dbReference type="GO" id="GO:0004222">
    <property type="term" value="F:metalloendopeptidase activity"/>
    <property type="evidence" value="ECO:0007669"/>
    <property type="project" value="InterPro"/>
</dbReference>
<dbReference type="OrthoDB" id="6475849at2759"/>